<dbReference type="NCBIfam" id="TIGR01147">
    <property type="entry name" value="V_ATP_synt_G"/>
    <property type="match status" value="1"/>
</dbReference>
<keyword evidence="4 5" id="KW-0406">Ion transport</keyword>
<evidence type="ECO:0000313" key="7">
    <source>
        <dbReference type="EMBL" id="JAC37533.1"/>
    </source>
</evidence>
<accession>A0A034V7J3</accession>
<evidence type="ECO:0000256" key="2">
    <source>
        <dbReference type="ARBA" id="ARBA00022448"/>
    </source>
</evidence>
<dbReference type="Pfam" id="PF03179">
    <property type="entry name" value="V-ATPase_G"/>
    <property type="match status" value="1"/>
</dbReference>
<dbReference type="AlphaFoldDB" id="A0A034V7J3"/>
<dbReference type="Proteomes" id="UP001652620">
    <property type="component" value="Chromosome 4"/>
</dbReference>
<reference evidence="9" key="2">
    <citation type="submission" date="2025-04" db="UniProtKB">
        <authorList>
            <consortium name="RefSeq"/>
        </authorList>
    </citation>
    <scope>IDENTIFICATION</scope>
    <source>
        <strain evidence="9">Punador</strain>
    </source>
</reference>
<evidence type="ECO:0000313" key="9">
    <source>
        <dbReference type="RefSeq" id="XP_011212081.1"/>
    </source>
</evidence>
<evidence type="ECO:0000256" key="5">
    <source>
        <dbReference type="RuleBase" id="RU364019"/>
    </source>
</evidence>
<organism evidence="7">
    <name type="scientific">Bactrocera dorsalis</name>
    <name type="common">Oriental fruit fly</name>
    <name type="synonym">Dacus dorsalis</name>
    <dbReference type="NCBI Taxonomy" id="27457"/>
    <lineage>
        <taxon>Eukaryota</taxon>
        <taxon>Metazoa</taxon>
        <taxon>Ecdysozoa</taxon>
        <taxon>Arthropoda</taxon>
        <taxon>Hexapoda</taxon>
        <taxon>Insecta</taxon>
        <taxon>Pterygota</taxon>
        <taxon>Neoptera</taxon>
        <taxon>Endopterygota</taxon>
        <taxon>Diptera</taxon>
        <taxon>Brachycera</taxon>
        <taxon>Muscomorpha</taxon>
        <taxon>Tephritoidea</taxon>
        <taxon>Tephritidae</taxon>
        <taxon>Bactrocera</taxon>
        <taxon>Bactrocera</taxon>
    </lineage>
</organism>
<dbReference type="PANTHER" id="PTHR12713:SF11">
    <property type="entry name" value="V-TYPE PROTON ATPASE SUBUNIT G"/>
    <property type="match status" value="1"/>
</dbReference>
<keyword evidence="3 5" id="KW-0375">Hydrogen ion transport</keyword>
<evidence type="ECO:0000256" key="3">
    <source>
        <dbReference type="ARBA" id="ARBA00022781"/>
    </source>
</evidence>
<dbReference type="GO" id="GO:0016887">
    <property type="term" value="F:ATP hydrolysis activity"/>
    <property type="evidence" value="ECO:0007669"/>
    <property type="project" value="TreeGrafter"/>
</dbReference>
<reference evidence="7" key="1">
    <citation type="journal article" date="2014" name="BMC Genomics">
        <title>Characterizing the developmental transcriptome of the oriental fruit fly, Bactrocera dorsalis (Diptera: Tephritidae) through comparative genomic analysis with Drosophila melanogaster utilizing modENCODE datasets.</title>
        <authorList>
            <person name="Geib S.M."/>
            <person name="Calla B."/>
            <person name="Hall B."/>
            <person name="Hou S."/>
            <person name="Manoukis N.C."/>
        </authorList>
    </citation>
    <scope>NUCLEOTIDE SEQUENCE</scope>
    <source>
        <strain evidence="7">Punador</strain>
    </source>
</reference>
<proteinExistence type="inferred from homology"/>
<evidence type="ECO:0000256" key="1">
    <source>
        <dbReference type="ARBA" id="ARBA00010066"/>
    </source>
</evidence>
<dbReference type="InterPro" id="IPR005124">
    <property type="entry name" value="V-ATPase_G"/>
</dbReference>
<evidence type="ECO:0000313" key="8">
    <source>
        <dbReference type="Proteomes" id="UP001652620"/>
    </source>
</evidence>
<keyword evidence="8" id="KW-1185">Reference proteome</keyword>
<comment type="similarity">
    <text evidence="1 5">Belongs to the V-ATPase G subunit family.</text>
</comment>
<feature type="coiled-coil region" evidence="6">
    <location>
        <begin position="8"/>
        <end position="61"/>
    </location>
</feature>
<dbReference type="EMBL" id="GAKP01021419">
    <property type="protein sequence ID" value="JAC37533.1"/>
    <property type="molecule type" value="Transcribed_RNA"/>
</dbReference>
<keyword evidence="6" id="KW-0175">Coiled coil</keyword>
<evidence type="ECO:0000256" key="6">
    <source>
        <dbReference type="SAM" id="Coils"/>
    </source>
</evidence>
<dbReference type="Gene3D" id="1.20.5.2950">
    <property type="match status" value="1"/>
</dbReference>
<dbReference type="RefSeq" id="XP_011212081.1">
    <property type="nucleotide sequence ID" value="XM_011213779.3"/>
</dbReference>
<dbReference type="GO" id="GO:0000221">
    <property type="term" value="C:vacuolar proton-transporting V-type ATPase, V1 domain"/>
    <property type="evidence" value="ECO:0007669"/>
    <property type="project" value="TreeGrafter"/>
</dbReference>
<protein>
    <recommendedName>
        <fullName evidence="5">V-type proton ATPase subunit G</fullName>
    </recommendedName>
</protein>
<dbReference type="OMA" id="RHSKHNI"/>
<dbReference type="PANTHER" id="PTHR12713">
    <property type="entry name" value="VACUOLAR ATP SYNTHASE SUBUNIT G"/>
    <property type="match status" value="1"/>
</dbReference>
<dbReference type="GeneID" id="105232161"/>
<gene>
    <name evidence="7" type="primary">VATG</name>
    <name evidence="9" type="synonym">LOC105232161</name>
</gene>
<dbReference type="OrthoDB" id="250802at2759"/>
<sequence>MTSQSTGIQQLLAAEKKAAEKVTEARKRKAKRLKQAKDEAVEEIEKYRAERERLLKEYEAKYMGSREGVALKIDLDTQNKMEELKKAVENRKDLLIGDLLDLVYNIKSDVHRNYSKK</sequence>
<dbReference type="GO" id="GO:0098793">
    <property type="term" value="C:presynapse"/>
    <property type="evidence" value="ECO:0007669"/>
    <property type="project" value="GOC"/>
</dbReference>
<dbReference type="FunFam" id="1.20.5.2950:FF:000001">
    <property type="entry name" value="V-type proton ATPase subunit G"/>
    <property type="match status" value="1"/>
</dbReference>
<comment type="subunit">
    <text evidence="5">V-ATPase is a heteromultimeric enzyme made up of two complexes: the ATP-hydrolytic V1 complex and the proton translocation V0 complex.</text>
</comment>
<name>A0A034V7J3_BACDO</name>
<dbReference type="GO" id="GO:0046961">
    <property type="term" value="F:proton-transporting ATPase activity, rotational mechanism"/>
    <property type="evidence" value="ECO:0007669"/>
    <property type="project" value="InterPro"/>
</dbReference>
<comment type="function">
    <text evidence="5">Subunit of the V1 complex of vacuolar(H+)-ATPase (V-ATPase), a multisubunit enzyme composed of a peripheral complex (V1) that hydrolyzes ATP and a membrane integral complex (V0) that translocates protons. V-ATPase is responsible for acidifying and maintaining the pH of intracellular compartments and in some cell types, is targeted to the plasma membrane, where it is responsible for acidifying the extracellular environment.</text>
</comment>
<dbReference type="KEGG" id="bdr:105232161"/>
<dbReference type="GO" id="GO:0097401">
    <property type="term" value="P:synaptic vesicle lumen acidification"/>
    <property type="evidence" value="ECO:0007669"/>
    <property type="project" value="TreeGrafter"/>
</dbReference>
<evidence type="ECO:0000256" key="4">
    <source>
        <dbReference type="ARBA" id="ARBA00023065"/>
    </source>
</evidence>
<keyword evidence="2 5" id="KW-0813">Transport</keyword>